<evidence type="ECO:0000313" key="3">
    <source>
        <dbReference type="Proteomes" id="UP001230005"/>
    </source>
</evidence>
<proteinExistence type="predicted"/>
<dbReference type="EMBL" id="JAUSUG010000008">
    <property type="protein sequence ID" value="MDQ0254893.1"/>
    <property type="molecule type" value="Genomic_DNA"/>
</dbReference>
<keyword evidence="2" id="KW-0396">Initiation factor</keyword>
<gene>
    <name evidence="2" type="ORF">J2S74_002275</name>
</gene>
<dbReference type="RefSeq" id="WP_307325484.1">
    <property type="nucleotide sequence ID" value="NZ_JAUSUG010000008.1"/>
</dbReference>
<feature type="compositionally biased region" description="Polar residues" evidence="1">
    <location>
        <begin position="51"/>
        <end position="66"/>
    </location>
</feature>
<name>A0ABT9ZUH8_9BACI</name>
<dbReference type="Proteomes" id="UP001230005">
    <property type="component" value="Unassembled WGS sequence"/>
</dbReference>
<reference evidence="2 3" key="1">
    <citation type="submission" date="2023-07" db="EMBL/GenBank/DDBJ databases">
        <title>Genomic Encyclopedia of Type Strains, Phase IV (KMG-IV): sequencing the most valuable type-strain genomes for metagenomic binning, comparative biology and taxonomic classification.</title>
        <authorList>
            <person name="Goeker M."/>
        </authorList>
    </citation>
    <scope>NUCLEOTIDE SEQUENCE [LARGE SCALE GENOMIC DNA]</scope>
    <source>
        <strain evidence="2 3">DSM 9768</strain>
    </source>
</reference>
<evidence type="ECO:0000313" key="2">
    <source>
        <dbReference type="EMBL" id="MDQ0254893.1"/>
    </source>
</evidence>
<protein>
    <submittedName>
        <fullName evidence="2">Translation initiation factor IF-3</fullName>
    </submittedName>
</protein>
<accession>A0ABT9ZUH8</accession>
<feature type="region of interest" description="Disordered" evidence="1">
    <location>
        <begin position="46"/>
        <end position="66"/>
    </location>
</feature>
<sequence>MAKQKPKVTVRFIGRKEPSKQALDRFIEKYMEMAAEYERKERRELLESKKTTGINGNKSSDFNNGV</sequence>
<keyword evidence="3" id="KW-1185">Reference proteome</keyword>
<keyword evidence="2" id="KW-0648">Protein biosynthesis</keyword>
<dbReference type="GO" id="GO:0003743">
    <property type="term" value="F:translation initiation factor activity"/>
    <property type="evidence" value="ECO:0007669"/>
    <property type="project" value="UniProtKB-KW"/>
</dbReference>
<organism evidence="2 3">
    <name type="scientific">Evansella vedderi</name>
    <dbReference type="NCBI Taxonomy" id="38282"/>
    <lineage>
        <taxon>Bacteria</taxon>
        <taxon>Bacillati</taxon>
        <taxon>Bacillota</taxon>
        <taxon>Bacilli</taxon>
        <taxon>Bacillales</taxon>
        <taxon>Bacillaceae</taxon>
        <taxon>Evansella</taxon>
    </lineage>
</organism>
<comment type="caution">
    <text evidence="2">The sequence shown here is derived from an EMBL/GenBank/DDBJ whole genome shotgun (WGS) entry which is preliminary data.</text>
</comment>
<evidence type="ECO:0000256" key="1">
    <source>
        <dbReference type="SAM" id="MobiDB-lite"/>
    </source>
</evidence>